<dbReference type="Gene3D" id="3.20.20.70">
    <property type="entry name" value="Aldolase class I"/>
    <property type="match status" value="1"/>
</dbReference>
<keyword evidence="2" id="KW-1185">Reference proteome</keyword>
<keyword evidence="1" id="KW-0347">Helicase</keyword>
<name>A0A7J6VKH7_THATH</name>
<evidence type="ECO:0000313" key="2">
    <source>
        <dbReference type="Proteomes" id="UP000554482"/>
    </source>
</evidence>
<dbReference type="AlphaFoldDB" id="A0A7J6VKH7"/>
<dbReference type="EMBL" id="JABWDY010031127">
    <property type="protein sequence ID" value="KAF5185118.1"/>
    <property type="molecule type" value="Genomic_DNA"/>
</dbReference>
<dbReference type="OrthoDB" id="1678587at2759"/>
<keyword evidence="1" id="KW-0547">Nucleotide-binding</keyword>
<reference evidence="1 2" key="1">
    <citation type="submission" date="2020-06" db="EMBL/GenBank/DDBJ databases">
        <title>Transcriptomic and genomic resources for Thalictrum thalictroides and T. hernandezii: Facilitating candidate gene discovery in an emerging model plant lineage.</title>
        <authorList>
            <person name="Arias T."/>
            <person name="Riano-Pachon D.M."/>
            <person name="Di Stilio V.S."/>
        </authorList>
    </citation>
    <scope>NUCLEOTIDE SEQUENCE [LARGE SCALE GENOMIC DNA]</scope>
    <source>
        <strain evidence="2">cv. WT478/WT964</strain>
        <tissue evidence="1">Leaves</tissue>
    </source>
</reference>
<organism evidence="1 2">
    <name type="scientific">Thalictrum thalictroides</name>
    <name type="common">Rue-anemone</name>
    <name type="synonym">Anemone thalictroides</name>
    <dbReference type="NCBI Taxonomy" id="46969"/>
    <lineage>
        <taxon>Eukaryota</taxon>
        <taxon>Viridiplantae</taxon>
        <taxon>Streptophyta</taxon>
        <taxon>Embryophyta</taxon>
        <taxon>Tracheophyta</taxon>
        <taxon>Spermatophyta</taxon>
        <taxon>Magnoliopsida</taxon>
        <taxon>Ranunculales</taxon>
        <taxon>Ranunculaceae</taxon>
        <taxon>Thalictroideae</taxon>
        <taxon>Thalictrum</taxon>
    </lineage>
</organism>
<sequence>MKVHTSNLESCASGREIVTVNQQCLQRKELMIRCLDALTKSSLEHYSSRARDSLSCWTPDCIRFNLIEAVLCHICWKERVLVFMTGWDDIRILKNQLKAHLNRVGIEKVAARIVAVFDGHNGAEASEMSNNLGRVDEDPVTWAQNIGNIWRTTGDIEDNWGSMTSRADENDKWASYAKLVHGM</sequence>
<comment type="caution">
    <text evidence="1">The sequence shown here is derived from an EMBL/GenBank/DDBJ whole genome shotgun (WGS) entry which is preliminary data.</text>
</comment>
<dbReference type="InterPro" id="IPR013785">
    <property type="entry name" value="Aldolase_TIM"/>
</dbReference>
<protein>
    <submittedName>
        <fullName evidence="1">Atp-dependent rna helicase protein</fullName>
    </submittedName>
</protein>
<gene>
    <name evidence="1" type="ORF">FRX31_025296</name>
</gene>
<accession>A0A7J6VKH7</accession>
<dbReference type="GO" id="GO:0004386">
    <property type="term" value="F:helicase activity"/>
    <property type="evidence" value="ECO:0007669"/>
    <property type="project" value="UniProtKB-KW"/>
</dbReference>
<feature type="non-terminal residue" evidence="1">
    <location>
        <position position="1"/>
    </location>
</feature>
<dbReference type="InterPro" id="IPR017853">
    <property type="entry name" value="GH"/>
</dbReference>
<keyword evidence="1" id="KW-0067">ATP-binding</keyword>
<proteinExistence type="predicted"/>
<dbReference type="SUPFAM" id="SSF51445">
    <property type="entry name" value="(Trans)glycosidases"/>
    <property type="match status" value="1"/>
</dbReference>
<dbReference type="Proteomes" id="UP000554482">
    <property type="component" value="Unassembled WGS sequence"/>
</dbReference>
<keyword evidence="1" id="KW-0378">Hydrolase</keyword>
<evidence type="ECO:0000313" key="1">
    <source>
        <dbReference type="EMBL" id="KAF5185118.1"/>
    </source>
</evidence>